<name>A0ABU8ME63_9PSEU</name>
<reference evidence="3 4" key="1">
    <citation type="submission" date="2024-03" db="EMBL/GenBank/DDBJ databases">
        <title>Actinomycetospora sp. OC33-EN07, a novel actinomycete isolated from wild orchid (Aerides multiflora).</title>
        <authorList>
            <person name="Suriyachadkun C."/>
        </authorList>
    </citation>
    <scope>NUCLEOTIDE SEQUENCE [LARGE SCALE GENOMIC DNA]</scope>
    <source>
        <strain evidence="3 4">OC33-EN07</strain>
    </source>
</reference>
<dbReference type="PANTHER" id="PTHR42951">
    <property type="entry name" value="METALLO-BETA-LACTAMASE DOMAIN-CONTAINING"/>
    <property type="match status" value="1"/>
</dbReference>
<dbReference type="Gene3D" id="3.60.15.10">
    <property type="entry name" value="Ribonuclease Z/Hydroxyacylglutathione hydrolase-like"/>
    <property type="match status" value="1"/>
</dbReference>
<organism evidence="3 4">
    <name type="scientific">Actinomycetospora flava</name>
    <dbReference type="NCBI Taxonomy" id="3129232"/>
    <lineage>
        <taxon>Bacteria</taxon>
        <taxon>Bacillati</taxon>
        <taxon>Actinomycetota</taxon>
        <taxon>Actinomycetes</taxon>
        <taxon>Pseudonocardiales</taxon>
        <taxon>Pseudonocardiaceae</taxon>
        <taxon>Actinomycetospora</taxon>
    </lineage>
</organism>
<evidence type="ECO:0000256" key="1">
    <source>
        <dbReference type="SAM" id="MobiDB-lite"/>
    </source>
</evidence>
<evidence type="ECO:0000259" key="2">
    <source>
        <dbReference type="SMART" id="SM00849"/>
    </source>
</evidence>
<dbReference type="SUPFAM" id="SSF56281">
    <property type="entry name" value="Metallo-hydrolase/oxidoreductase"/>
    <property type="match status" value="1"/>
</dbReference>
<dbReference type="RefSeq" id="WP_337706993.1">
    <property type="nucleotide sequence ID" value="NZ_JBBEGM010000019.1"/>
</dbReference>
<comment type="caution">
    <text evidence="3">The sequence shown here is derived from an EMBL/GenBank/DDBJ whole genome shotgun (WGS) entry which is preliminary data.</text>
</comment>
<dbReference type="PANTHER" id="PTHR42951:SF17">
    <property type="entry name" value="METALLO-BETA-LACTAMASE DOMAIN-CONTAINING PROTEIN"/>
    <property type="match status" value="1"/>
</dbReference>
<gene>
    <name evidence="3" type="ORF">WCD58_30990</name>
</gene>
<dbReference type="SMART" id="SM00849">
    <property type="entry name" value="Lactamase_B"/>
    <property type="match status" value="1"/>
</dbReference>
<protein>
    <submittedName>
        <fullName evidence="3">MBL fold metallo-hydrolase</fullName>
    </submittedName>
</protein>
<dbReference type="InterPro" id="IPR036866">
    <property type="entry name" value="RibonucZ/Hydroxyglut_hydro"/>
</dbReference>
<proteinExistence type="predicted"/>
<evidence type="ECO:0000313" key="3">
    <source>
        <dbReference type="EMBL" id="MEJ2865621.1"/>
    </source>
</evidence>
<accession>A0ABU8ME63</accession>
<dbReference type="InterPro" id="IPR001279">
    <property type="entry name" value="Metallo-B-lactamas"/>
</dbReference>
<dbReference type="InterPro" id="IPR050855">
    <property type="entry name" value="NDM-1-like"/>
</dbReference>
<dbReference type="EMBL" id="JBBEGM010000019">
    <property type="protein sequence ID" value="MEJ2865621.1"/>
    <property type="molecule type" value="Genomic_DNA"/>
</dbReference>
<evidence type="ECO:0000313" key="4">
    <source>
        <dbReference type="Proteomes" id="UP001369736"/>
    </source>
</evidence>
<keyword evidence="4" id="KW-1185">Reference proteome</keyword>
<dbReference type="Pfam" id="PF00753">
    <property type="entry name" value="Lactamase_B"/>
    <property type="match status" value="1"/>
</dbReference>
<dbReference type="Proteomes" id="UP001369736">
    <property type="component" value="Unassembled WGS sequence"/>
</dbReference>
<feature type="region of interest" description="Disordered" evidence="1">
    <location>
        <begin position="168"/>
        <end position="190"/>
    </location>
</feature>
<sequence>MAPPLTEIADGVHVGALAPASLLNTVLIEGPDGDVVVDAGFPWSARRLATLLRGRHVAEHAVTHAHGDHVGATAWLCRQTGAPLAMGEADAGRFENGRLDTHAGALGRAVLAPLARERRTVDRRLVEGDRVAGFSVLAVPGHSPGTLALWRAEDRVLIVGDGPVNVSDDPRSPRWLPLPRGLHDDPSKAGASRRRLAELRPALVVAMHGRPVAAPGKWAREVGV</sequence>
<feature type="domain" description="Metallo-beta-lactamase" evidence="2">
    <location>
        <begin position="22"/>
        <end position="208"/>
    </location>
</feature>